<dbReference type="InterPro" id="IPR036938">
    <property type="entry name" value="PAP2/HPO_sf"/>
</dbReference>
<evidence type="ECO:0000256" key="6">
    <source>
        <dbReference type="ARBA" id="ARBA00023136"/>
    </source>
</evidence>
<evidence type="ECO:0000313" key="9">
    <source>
        <dbReference type="Proteomes" id="UP001500957"/>
    </source>
</evidence>
<comment type="subcellular location">
    <subcellularLocation>
        <location evidence="1">Cell membrane</location>
        <topology evidence="1">Multi-pass membrane protein</topology>
    </subcellularLocation>
</comment>
<name>A0ABN1GPB0_9ACTN</name>
<dbReference type="InterPro" id="IPR016064">
    <property type="entry name" value="NAD/diacylglycerol_kinase_sf"/>
</dbReference>
<evidence type="ECO:0000256" key="5">
    <source>
        <dbReference type="ARBA" id="ARBA00022989"/>
    </source>
</evidence>
<evidence type="ECO:0000256" key="1">
    <source>
        <dbReference type="ARBA" id="ARBA00004651"/>
    </source>
</evidence>
<dbReference type="Pfam" id="PF00781">
    <property type="entry name" value="DAGK_cat"/>
    <property type="match status" value="1"/>
</dbReference>
<keyword evidence="8" id="KW-0808">Transferase</keyword>
<keyword evidence="4" id="KW-0378">Hydrolase</keyword>
<dbReference type="PROSITE" id="PS50146">
    <property type="entry name" value="DAGK"/>
    <property type="match status" value="1"/>
</dbReference>
<keyword evidence="8" id="KW-0418">Kinase</keyword>
<dbReference type="InterPro" id="IPR000326">
    <property type="entry name" value="PAP2/HPO"/>
</dbReference>
<reference evidence="8 9" key="1">
    <citation type="journal article" date="2019" name="Int. J. Syst. Evol. Microbiol.">
        <title>The Global Catalogue of Microorganisms (GCM) 10K type strain sequencing project: providing services to taxonomists for standard genome sequencing and annotation.</title>
        <authorList>
            <consortium name="The Broad Institute Genomics Platform"/>
            <consortium name="The Broad Institute Genome Sequencing Center for Infectious Disease"/>
            <person name="Wu L."/>
            <person name="Ma J."/>
        </authorList>
    </citation>
    <scope>NUCLEOTIDE SEQUENCE [LARGE SCALE GENOMIC DNA]</scope>
    <source>
        <strain evidence="8 9">JCM 10671</strain>
    </source>
</reference>
<protein>
    <submittedName>
        <fullName evidence="8">Bifunctional phosphatase PAP2/diacylglycerol kinase family protein</fullName>
    </submittedName>
</protein>
<dbReference type="SUPFAM" id="SSF111331">
    <property type="entry name" value="NAD kinase/diacylglycerol kinase-like"/>
    <property type="match status" value="1"/>
</dbReference>
<accession>A0ABN1GPB0</accession>
<dbReference type="Gene3D" id="2.60.200.40">
    <property type="match status" value="1"/>
</dbReference>
<evidence type="ECO:0000313" key="8">
    <source>
        <dbReference type="EMBL" id="GAA0615637.1"/>
    </source>
</evidence>
<dbReference type="EMBL" id="BAAAHE010000012">
    <property type="protein sequence ID" value="GAA0615637.1"/>
    <property type="molecule type" value="Genomic_DNA"/>
</dbReference>
<keyword evidence="3" id="KW-0812">Transmembrane</keyword>
<evidence type="ECO:0000259" key="7">
    <source>
        <dbReference type="PROSITE" id="PS50146"/>
    </source>
</evidence>
<dbReference type="InterPro" id="IPR001206">
    <property type="entry name" value="Diacylglycerol_kinase_cat_dom"/>
</dbReference>
<keyword evidence="5" id="KW-1133">Transmembrane helix</keyword>
<feature type="domain" description="DAGKc" evidence="7">
    <location>
        <begin position="192"/>
        <end position="315"/>
    </location>
</feature>
<evidence type="ECO:0000256" key="4">
    <source>
        <dbReference type="ARBA" id="ARBA00022801"/>
    </source>
</evidence>
<keyword evidence="6" id="KW-0472">Membrane</keyword>
<organism evidence="8 9">
    <name type="scientific">Sporichthya brevicatena</name>
    <dbReference type="NCBI Taxonomy" id="171442"/>
    <lineage>
        <taxon>Bacteria</taxon>
        <taxon>Bacillati</taxon>
        <taxon>Actinomycetota</taxon>
        <taxon>Actinomycetes</taxon>
        <taxon>Sporichthyales</taxon>
        <taxon>Sporichthyaceae</taxon>
        <taxon>Sporichthya</taxon>
    </lineage>
</organism>
<dbReference type="SUPFAM" id="SSF48317">
    <property type="entry name" value="Acid phosphatase/Vanadium-dependent haloperoxidase"/>
    <property type="match status" value="1"/>
</dbReference>
<dbReference type="RefSeq" id="WP_344603600.1">
    <property type="nucleotide sequence ID" value="NZ_BAAAHE010000012.1"/>
</dbReference>
<dbReference type="CDD" id="cd01610">
    <property type="entry name" value="PAP2_like"/>
    <property type="match status" value="1"/>
</dbReference>
<evidence type="ECO:0000256" key="2">
    <source>
        <dbReference type="ARBA" id="ARBA00022475"/>
    </source>
</evidence>
<dbReference type="Proteomes" id="UP001500957">
    <property type="component" value="Unassembled WGS sequence"/>
</dbReference>
<keyword evidence="2" id="KW-1003">Cell membrane</keyword>
<evidence type="ECO:0000256" key="3">
    <source>
        <dbReference type="ARBA" id="ARBA00022692"/>
    </source>
</evidence>
<dbReference type="SMART" id="SM00046">
    <property type="entry name" value="DAGKc"/>
    <property type="match status" value="1"/>
</dbReference>
<dbReference type="Gene3D" id="3.40.50.10330">
    <property type="entry name" value="Probable inorganic polyphosphate/atp-NAD kinase, domain 1"/>
    <property type="match status" value="1"/>
</dbReference>
<comment type="caution">
    <text evidence="8">The sequence shown here is derived from an EMBL/GenBank/DDBJ whole genome shotgun (WGS) entry which is preliminary data.</text>
</comment>
<proteinExistence type="predicted"/>
<dbReference type="PANTHER" id="PTHR14969:SF62">
    <property type="entry name" value="DECAPRENYLPHOSPHORYL-5-PHOSPHORIBOSE PHOSPHATASE RV3807C-RELATED"/>
    <property type="match status" value="1"/>
</dbReference>
<sequence length="481" mass="50333">MAWPRLDDALFARWHRTETPRLDRVLPPLSRAADHGVLWLGVAGALWASGRPELRRAALRGLGGLALASAATNGPGKWLTARPRPAGDVVTVARRLVRPPRTSSFPSGHSASAAAFATGVALEQPAAAVGVGVLAAGVAASRVHTGAHYPGDVLAGLAVGALATYGLARVWPPRSPVDPVERAPAADVPVAPDGSGVSVVVNASAGDGEGEVAAEIRAALPAASVRELGPDDDVPAVLAEEARKARVIGVAGGDGTINAAAAVALEADLPLLVIPGGTLNHFARDLGLSSVEDALAAVRTGEAGWVDVGGVEVDGERQVFLNTASLGGYAEMVRARERMEQRLGKWPAMVVALGRVLRRSDPVELRIDGRDRRVWLLFAGNCVYSPPGSAPSWRDRLDDGLFDVRLVDATQPMARTRLVTAVLTGRLERCPAFEAWTTESLDVESRSGALRLARDGEVGDPARTFRLGKAGRLRVYRGGAR</sequence>
<keyword evidence="9" id="KW-1185">Reference proteome</keyword>
<dbReference type="Pfam" id="PF01569">
    <property type="entry name" value="PAP2"/>
    <property type="match status" value="1"/>
</dbReference>
<dbReference type="SMART" id="SM00014">
    <property type="entry name" value="acidPPc"/>
    <property type="match status" value="1"/>
</dbReference>
<dbReference type="Gene3D" id="1.20.144.10">
    <property type="entry name" value="Phosphatidic acid phosphatase type 2/haloperoxidase"/>
    <property type="match status" value="1"/>
</dbReference>
<gene>
    <name evidence="8" type="ORF">GCM10009547_16980</name>
</gene>
<dbReference type="InterPro" id="IPR017438">
    <property type="entry name" value="ATP-NAD_kinase_N"/>
</dbReference>
<dbReference type="GO" id="GO:0016301">
    <property type="term" value="F:kinase activity"/>
    <property type="evidence" value="ECO:0007669"/>
    <property type="project" value="UniProtKB-KW"/>
</dbReference>
<dbReference type="PANTHER" id="PTHR14969">
    <property type="entry name" value="SPHINGOSINE-1-PHOSPHATE PHOSPHOHYDROLASE"/>
    <property type="match status" value="1"/>
</dbReference>